<dbReference type="GO" id="GO:0016740">
    <property type="term" value="F:transferase activity"/>
    <property type="evidence" value="ECO:0007669"/>
    <property type="project" value="UniProtKB-KW"/>
</dbReference>
<name>A0A8S5L753_9CAUD</name>
<proteinExistence type="predicted"/>
<protein>
    <submittedName>
        <fullName evidence="1">DNA polymerase III subunit beta promoting factor, transferase.05A</fullName>
    </submittedName>
</protein>
<reference evidence="1" key="1">
    <citation type="journal article" date="2021" name="Proc. Natl. Acad. Sci. U.S.A.">
        <title>A Catalog of Tens of Thousands of Viruses from Human Metagenomes Reveals Hidden Associations with Chronic Diseases.</title>
        <authorList>
            <person name="Tisza M.J."/>
            <person name="Buck C.B."/>
        </authorList>
    </citation>
    <scope>NUCLEOTIDE SEQUENCE</scope>
    <source>
        <strain evidence="1">CtNiB4</strain>
    </source>
</reference>
<sequence length="184" mass="21436">MKKPRHNFHKGIELHKICSIDEFRPVMNYIYFEYGYAIASNGHLLIKAKVSEISNFDEWEIELLNGHFFSGKNFQLLMKYPVASIEKDGFLVQGDGYSVKINFYSGDEMKYPNYQKVIDDWKEGSQRKIRINPYYLSDICASVNAESARMRFGETENQSIKLEFVGNELYETKGLIMPKLDSED</sequence>
<keyword evidence="1" id="KW-0808">Transferase</keyword>
<dbReference type="EMBL" id="BK014648">
    <property type="protein sequence ID" value="DAD65743.1"/>
    <property type="molecule type" value="Genomic_DNA"/>
</dbReference>
<evidence type="ECO:0000313" key="1">
    <source>
        <dbReference type="EMBL" id="DAD65743.1"/>
    </source>
</evidence>
<accession>A0A8S5L753</accession>
<organism evidence="1">
    <name type="scientific">Siphoviridae sp. ctNiB4</name>
    <dbReference type="NCBI Taxonomy" id="2823575"/>
    <lineage>
        <taxon>Viruses</taxon>
        <taxon>Duplodnaviria</taxon>
        <taxon>Heunggongvirae</taxon>
        <taxon>Uroviricota</taxon>
        <taxon>Caudoviricetes</taxon>
    </lineage>
</organism>